<organism evidence="1 2">
    <name type="scientific">Myroides odoratus</name>
    <name type="common">Flavobacterium odoratum</name>
    <dbReference type="NCBI Taxonomy" id="256"/>
    <lineage>
        <taxon>Bacteria</taxon>
        <taxon>Pseudomonadati</taxon>
        <taxon>Bacteroidota</taxon>
        <taxon>Flavobacteriia</taxon>
        <taxon>Flavobacteriales</taxon>
        <taxon>Flavobacteriaceae</taxon>
        <taxon>Myroides</taxon>
    </lineage>
</organism>
<gene>
    <name evidence="1" type="ORF">NCTC11179_02841</name>
</gene>
<evidence type="ECO:0000313" key="2">
    <source>
        <dbReference type="Proteomes" id="UP000255024"/>
    </source>
</evidence>
<evidence type="ECO:0008006" key="3">
    <source>
        <dbReference type="Google" id="ProtNLM"/>
    </source>
</evidence>
<dbReference type="Pfam" id="PF16125">
    <property type="entry name" value="DUF4837"/>
    <property type="match status" value="1"/>
</dbReference>
<dbReference type="RefSeq" id="WP_115092104.1">
    <property type="nucleotide sequence ID" value="NZ_CP068107.1"/>
</dbReference>
<keyword evidence="2" id="KW-1185">Reference proteome</keyword>
<dbReference type="InterPro" id="IPR032286">
    <property type="entry name" value="DUF4837"/>
</dbReference>
<dbReference type="AlphaFoldDB" id="A0A378U236"/>
<name>A0A378U236_MYROD</name>
<reference evidence="1 2" key="1">
    <citation type="submission" date="2018-06" db="EMBL/GenBank/DDBJ databases">
        <authorList>
            <consortium name="Pathogen Informatics"/>
            <person name="Doyle S."/>
        </authorList>
    </citation>
    <scope>NUCLEOTIDE SEQUENCE [LARGE SCALE GENOMIC DNA]</scope>
    <source>
        <strain evidence="1 2">NCTC11179</strain>
    </source>
</reference>
<dbReference type="Proteomes" id="UP000255024">
    <property type="component" value="Unassembled WGS sequence"/>
</dbReference>
<sequence length="308" mass="35787">MQKEDVRTPSQGQINHVLLVMDDDLWLSDVGDTIRNYLAAGIDGIIPTEPRFDLDQQSPGIFGNTAKNRKNIVYVSMREKKTNFELIVDQYAQPQSYFLIEGTDNKSIIATFLKYKDSIIKRFHQQEIVDIQQRIKEGPLYETVLLHDRYHIDMDLPASYKRVLVDDNFVWYKKEIASGNSNILVYSLPFEVVKPYTTQREFVLDMDDLRDSIVGKYIHSSEPDTFMNMSVDFEPFHKIIQPKGLEVTEIKGTWDMENSFMSGPYLTYIIKKEGYYLIIEGFTYNPSMSKRNVMLELEAIMGTLKIVQ</sequence>
<protein>
    <recommendedName>
        <fullName evidence="3">DUF4837 domain-containing protein</fullName>
    </recommendedName>
</protein>
<dbReference type="EMBL" id="UGQL01000002">
    <property type="protein sequence ID" value="STZ69335.1"/>
    <property type="molecule type" value="Genomic_DNA"/>
</dbReference>
<evidence type="ECO:0000313" key="1">
    <source>
        <dbReference type="EMBL" id="STZ69335.1"/>
    </source>
</evidence>
<proteinExistence type="predicted"/>
<accession>A0A378U236</accession>